<dbReference type="InterPro" id="IPR032186">
    <property type="entry name" value="DUF5018"/>
</dbReference>
<feature type="domain" description="DUF5018" evidence="1">
    <location>
        <begin position="59"/>
        <end position="356"/>
    </location>
</feature>
<accession>A0ABV7JDD9</accession>
<proteinExistence type="predicted"/>
<evidence type="ECO:0000313" key="3">
    <source>
        <dbReference type="Proteomes" id="UP001595526"/>
    </source>
</evidence>
<name>A0ABV7JDD9_9SPHI</name>
<gene>
    <name evidence="2" type="ORF">ACFOET_00580</name>
</gene>
<organism evidence="2 3">
    <name type="scientific">Parapedobacter deserti</name>
    <dbReference type="NCBI Taxonomy" id="1912957"/>
    <lineage>
        <taxon>Bacteria</taxon>
        <taxon>Pseudomonadati</taxon>
        <taxon>Bacteroidota</taxon>
        <taxon>Sphingobacteriia</taxon>
        <taxon>Sphingobacteriales</taxon>
        <taxon>Sphingobacteriaceae</taxon>
        <taxon>Parapedobacter</taxon>
    </lineage>
</organism>
<dbReference type="Pfam" id="PF16410">
    <property type="entry name" value="DUF5018"/>
    <property type="match status" value="1"/>
</dbReference>
<sequence>MKTFNIISLAFLTLLVGMVMVSCQKLEYRERNEANEISDVYATIEGRGRDRLFVGRVVEDTIFLDIDYFYPIDSDNEMDLSRMLLRVTVPSDATVTPSLDGFWDLTAERTLTVTSGSGAVNTYVVKARKVGNTEVSRALLTYDDETGQRQELQAIIQGDVINFSIVPGTVLSNTVFTYTINRHSSGSIEDGESIDLAGPVPFVVSSVGNVQRNYTIRTIEATKLPKGIRPGSAKILFEKRLKGDLGISVDNMTGGIAAIGDFVVLNTRDQNSVYINAFTGERVGEIDLGPIRGSLRNFYSTGDAGGNILVSNLTPNDGNVFNIWKLSSVTAAPEPFIQWDAGGTSFGRKFSIQGSVDGDAIITAPVVGVESSSFARWSVVGGSLVSQTPEIVTISGYSWSNNNADVIHTSATNLESDYYVIGYSDNRLARVSGTSNAVAATLDRLNANFIANAVDFTEFNNGKFVAYNHVNSFTWGSADQVFLIDTEAGFSGDPSANTAPGLIWAPEKGRYGPAAASGAVNGNGTGDVAMRVSENGFYLYLYFMFTNGYVVGVQFDCVDI</sequence>
<evidence type="ECO:0000313" key="2">
    <source>
        <dbReference type="EMBL" id="MFC3196095.1"/>
    </source>
</evidence>
<dbReference type="Proteomes" id="UP001595526">
    <property type="component" value="Unassembled WGS sequence"/>
</dbReference>
<comment type="caution">
    <text evidence="2">The sequence shown here is derived from an EMBL/GenBank/DDBJ whole genome shotgun (WGS) entry which is preliminary data.</text>
</comment>
<keyword evidence="3" id="KW-1185">Reference proteome</keyword>
<evidence type="ECO:0000259" key="1">
    <source>
        <dbReference type="Pfam" id="PF16410"/>
    </source>
</evidence>
<protein>
    <submittedName>
        <fullName evidence="2">DUF5018 domain-containing protein</fullName>
    </submittedName>
</protein>
<dbReference type="RefSeq" id="WP_379018471.1">
    <property type="nucleotide sequence ID" value="NZ_JBHRTA010000003.1"/>
</dbReference>
<reference evidence="3" key="1">
    <citation type="journal article" date="2019" name="Int. J. Syst. Evol. Microbiol.">
        <title>The Global Catalogue of Microorganisms (GCM) 10K type strain sequencing project: providing services to taxonomists for standard genome sequencing and annotation.</title>
        <authorList>
            <consortium name="The Broad Institute Genomics Platform"/>
            <consortium name="The Broad Institute Genome Sequencing Center for Infectious Disease"/>
            <person name="Wu L."/>
            <person name="Ma J."/>
        </authorList>
    </citation>
    <scope>NUCLEOTIDE SEQUENCE [LARGE SCALE GENOMIC DNA]</scope>
    <source>
        <strain evidence="3">KCTC 52416</strain>
    </source>
</reference>
<dbReference type="PROSITE" id="PS51257">
    <property type="entry name" value="PROKAR_LIPOPROTEIN"/>
    <property type="match status" value="1"/>
</dbReference>
<dbReference type="EMBL" id="JBHRTA010000003">
    <property type="protein sequence ID" value="MFC3196095.1"/>
    <property type="molecule type" value="Genomic_DNA"/>
</dbReference>